<proteinExistence type="predicted"/>
<dbReference type="Proteomes" id="UP001165065">
    <property type="component" value="Unassembled WGS sequence"/>
</dbReference>
<sequence length="221" mass="24547">MDMTSKLLKFSDGARRKGWKMGSKMDTIFKMLNYSQMTLALFLSLYLTLFCTEAFIPPTHKLAFARSKNACGPAHAKGFSKEEKMAPKPKTEGAIKREAERSKYDDLSSTGGQEYTIFVRLFGQDDDKWIPAGAVAVPRGEQVAKAIYSNEEGIKKGILRTFPGMKEDSANFEFGYNLKIYPDDPIQLAVKPTGEISGFSAVTKWFDALLSPVDTSDVGKQ</sequence>
<feature type="region of interest" description="Disordered" evidence="1">
    <location>
        <begin position="75"/>
        <end position="107"/>
    </location>
</feature>
<dbReference type="AlphaFoldDB" id="A0A9W7GJ12"/>
<evidence type="ECO:0000256" key="1">
    <source>
        <dbReference type="SAM" id="MobiDB-lite"/>
    </source>
</evidence>
<feature type="compositionally biased region" description="Basic and acidic residues" evidence="1">
    <location>
        <begin position="79"/>
        <end position="106"/>
    </location>
</feature>
<dbReference type="Pfam" id="PF20133">
    <property type="entry name" value="HHL1-like"/>
    <property type="match status" value="1"/>
</dbReference>
<protein>
    <submittedName>
        <fullName evidence="2">Uncharacterized protein</fullName>
    </submittedName>
</protein>
<keyword evidence="3" id="KW-1185">Reference proteome</keyword>
<comment type="caution">
    <text evidence="2">The sequence shown here is derived from an EMBL/GenBank/DDBJ whole genome shotgun (WGS) entry which is preliminary data.</text>
</comment>
<evidence type="ECO:0000313" key="3">
    <source>
        <dbReference type="Proteomes" id="UP001165065"/>
    </source>
</evidence>
<reference evidence="3" key="1">
    <citation type="journal article" date="2023" name="Commun. Biol.">
        <title>Genome analysis of Parmales, the sister group of diatoms, reveals the evolutionary specialization of diatoms from phago-mixotrophs to photoautotrophs.</title>
        <authorList>
            <person name="Ban H."/>
            <person name="Sato S."/>
            <person name="Yoshikawa S."/>
            <person name="Yamada K."/>
            <person name="Nakamura Y."/>
            <person name="Ichinomiya M."/>
            <person name="Sato N."/>
            <person name="Blanc-Mathieu R."/>
            <person name="Endo H."/>
            <person name="Kuwata A."/>
            <person name="Ogata H."/>
        </authorList>
    </citation>
    <scope>NUCLEOTIDE SEQUENCE [LARGE SCALE GENOMIC DNA]</scope>
</reference>
<dbReference type="InterPro" id="IPR045388">
    <property type="entry name" value="HHL1-like"/>
</dbReference>
<accession>A0A9W7GJ12</accession>
<dbReference type="OrthoDB" id="197165at2759"/>
<gene>
    <name evidence="2" type="ORF">TrCOL_g13399</name>
</gene>
<dbReference type="EMBL" id="BRYA01000304">
    <property type="protein sequence ID" value="GMI46552.1"/>
    <property type="molecule type" value="Genomic_DNA"/>
</dbReference>
<evidence type="ECO:0000313" key="2">
    <source>
        <dbReference type="EMBL" id="GMI46552.1"/>
    </source>
</evidence>
<organism evidence="2 3">
    <name type="scientific">Triparma columacea</name>
    <dbReference type="NCBI Taxonomy" id="722753"/>
    <lineage>
        <taxon>Eukaryota</taxon>
        <taxon>Sar</taxon>
        <taxon>Stramenopiles</taxon>
        <taxon>Ochrophyta</taxon>
        <taxon>Bolidophyceae</taxon>
        <taxon>Parmales</taxon>
        <taxon>Triparmaceae</taxon>
        <taxon>Triparma</taxon>
    </lineage>
</organism>
<name>A0A9W7GJ12_9STRA</name>